<evidence type="ECO:0000313" key="1">
    <source>
        <dbReference type="EMBL" id="OZG04567.1"/>
    </source>
</evidence>
<dbReference type="HOGENOM" id="CLU_1220645_0_0_1"/>
<organism evidence="1 2">
    <name type="scientific">Caenorhabditis remanei</name>
    <name type="common">Caenorhabditis vulgaris</name>
    <dbReference type="NCBI Taxonomy" id="31234"/>
    <lineage>
        <taxon>Eukaryota</taxon>
        <taxon>Metazoa</taxon>
        <taxon>Ecdysozoa</taxon>
        <taxon>Nematoda</taxon>
        <taxon>Chromadorea</taxon>
        <taxon>Rhabditida</taxon>
        <taxon>Rhabditina</taxon>
        <taxon>Rhabditomorpha</taxon>
        <taxon>Rhabditoidea</taxon>
        <taxon>Rhabditidae</taxon>
        <taxon>Peloderinae</taxon>
        <taxon>Caenorhabditis</taxon>
    </lineage>
</organism>
<proteinExistence type="predicted"/>
<dbReference type="SUPFAM" id="SSF55550">
    <property type="entry name" value="SH2 domain"/>
    <property type="match status" value="1"/>
</dbReference>
<dbReference type="Gene3D" id="3.30.505.10">
    <property type="entry name" value="SH2 domain"/>
    <property type="match status" value="1"/>
</dbReference>
<dbReference type="InterPro" id="IPR000980">
    <property type="entry name" value="SH2"/>
</dbReference>
<gene>
    <name evidence="1" type="ORF">FL82_13879</name>
</gene>
<protein>
    <submittedName>
        <fullName evidence="1">Uncharacterized protein</fullName>
    </submittedName>
</protein>
<dbReference type="PROSITE" id="PS50001">
    <property type="entry name" value="SH2"/>
    <property type="match status" value="1"/>
</dbReference>
<dbReference type="EMBL" id="NMWX01000002">
    <property type="protein sequence ID" value="OZG04567.1"/>
    <property type="molecule type" value="Genomic_DNA"/>
</dbReference>
<reference evidence="1" key="1">
    <citation type="submission" date="2017-08" db="EMBL/GenBank/DDBJ databases">
        <authorList>
            <person name="de Groot N.N."/>
        </authorList>
    </citation>
    <scope>NUCLEOTIDE SEQUENCE [LARGE SCALE GENOMIC DNA]</scope>
    <source>
        <strain evidence="1">PX439</strain>
    </source>
</reference>
<dbReference type="eggNOG" id="KOG3751">
    <property type="taxonomic scope" value="Eukaryota"/>
</dbReference>
<dbReference type="STRING" id="31234.E3LWE0"/>
<dbReference type="KEGG" id="crq:GCK72_010889"/>
<dbReference type="InterPro" id="IPR036860">
    <property type="entry name" value="SH2_dom_sf"/>
</dbReference>
<dbReference type="Pfam" id="PF00017">
    <property type="entry name" value="SH2"/>
    <property type="match status" value="1"/>
</dbReference>
<dbReference type="Proteomes" id="UP000216624">
    <property type="component" value="Unassembled WGS sequence"/>
</dbReference>
<sequence length="232" mass="26955">MTQSRRFSAFIDQIRNWTSAIKDKQYRSLSTGDLVSPSSSSKPSEFEPDFMEMDFGSTPTTSSLPAHFDDCDLVPMEFKKNGVKLLPQGSKQAEKAMKNHRKFGSSEELSKIKMEDIHKAQSWFFVDIDPRSAERILMSDGFREASFLISYFQQKYVMSIWRKNKVEHLVIRHYKKKNGSTGFMLDIDRSFKNLVELTEYYTKNKSYVLCTKLAKGVSRPRRNNNQDIRSRA</sequence>
<dbReference type="OrthoDB" id="5799443at2759"/>
<accession>A0A261B2K4</accession>
<comment type="caution">
    <text evidence="1">The sequence shown here is derived from an EMBL/GenBank/DDBJ whole genome shotgun (WGS) entry which is preliminary data.</text>
</comment>
<dbReference type="CTD" id="9812110"/>
<name>A0A261B2K4_CAERE</name>
<feature type="non-terminal residue" evidence="1">
    <location>
        <position position="1"/>
    </location>
</feature>
<evidence type="ECO:0000313" key="2">
    <source>
        <dbReference type="Proteomes" id="UP000216624"/>
    </source>
</evidence>
<keyword evidence="2" id="KW-1185">Reference proteome</keyword>
<dbReference type="SMART" id="SM00252">
    <property type="entry name" value="SH2"/>
    <property type="match status" value="1"/>
</dbReference>
<dbReference type="OMA" id="PAHFDDC"/>